<dbReference type="OrthoDB" id="1119552at2"/>
<keyword evidence="2" id="KW-1185">Reference proteome</keyword>
<evidence type="ECO:0000313" key="1">
    <source>
        <dbReference type="EMBL" id="SHJ18208.1"/>
    </source>
</evidence>
<dbReference type="STRING" id="558155.SAMN04487911_11329"/>
<accession>A0A1M6H7L0</accession>
<gene>
    <name evidence="1" type="ORF">SAMN04487911_11329</name>
</gene>
<protein>
    <recommendedName>
        <fullName evidence="3">Na(+)-translocating NADH-quinone reductase subunit F</fullName>
    </recommendedName>
</protein>
<reference evidence="1 2" key="1">
    <citation type="submission" date="2016-11" db="EMBL/GenBank/DDBJ databases">
        <authorList>
            <person name="Jaros S."/>
            <person name="Januszkiewicz K."/>
            <person name="Wedrychowicz H."/>
        </authorList>
    </citation>
    <scope>NUCLEOTIDE SEQUENCE [LARGE SCALE GENOMIC DNA]</scope>
    <source>
        <strain evidence="1 2">CGMCC 1.8863</strain>
    </source>
</reference>
<dbReference type="EMBL" id="FQYX01000013">
    <property type="protein sequence ID" value="SHJ18208.1"/>
    <property type="molecule type" value="Genomic_DNA"/>
</dbReference>
<proteinExistence type="predicted"/>
<dbReference type="Proteomes" id="UP000184231">
    <property type="component" value="Unassembled WGS sequence"/>
</dbReference>
<sequence length="120" mass="13709">MSTPLTAQELHNLAMNIVGKHLEANGFEFMGINSQPKKNPQYVCLKDKQLYFIVVRAVAYPHDPTDYDPVLMKKMKEHAEKHQADAFYAGVGLYNATDKDLPVYLNQDYIEDYEGLIKIS</sequence>
<dbReference type="AlphaFoldDB" id="A0A1M6H7L0"/>
<name>A0A1M6H7L0_9FLAO</name>
<evidence type="ECO:0000313" key="2">
    <source>
        <dbReference type="Proteomes" id="UP000184231"/>
    </source>
</evidence>
<dbReference type="RefSeq" id="WP_072764518.1">
    <property type="nucleotide sequence ID" value="NZ_FQYX01000013.1"/>
</dbReference>
<evidence type="ECO:0008006" key="3">
    <source>
        <dbReference type="Google" id="ProtNLM"/>
    </source>
</evidence>
<organism evidence="1 2">
    <name type="scientific">Arenibacter nanhaiticus</name>
    <dbReference type="NCBI Taxonomy" id="558155"/>
    <lineage>
        <taxon>Bacteria</taxon>
        <taxon>Pseudomonadati</taxon>
        <taxon>Bacteroidota</taxon>
        <taxon>Flavobacteriia</taxon>
        <taxon>Flavobacteriales</taxon>
        <taxon>Flavobacteriaceae</taxon>
        <taxon>Arenibacter</taxon>
    </lineage>
</organism>